<evidence type="ECO:0000313" key="2">
    <source>
        <dbReference type="Proteomes" id="UP000071641"/>
    </source>
</evidence>
<evidence type="ECO:0000313" key="1">
    <source>
        <dbReference type="EMBL" id="CZF79244.1"/>
    </source>
</evidence>
<dbReference type="InterPro" id="IPR010696">
    <property type="entry name" value="DUF1272"/>
</dbReference>
<gene>
    <name evidence="1" type="ORF">GCE9029_01351</name>
</gene>
<dbReference type="EMBL" id="FIZX01000001">
    <property type="protein sequence ID" value="CZF79244.1"/>
    <property type="molecule type" value="Genomic_DNA"/>
</dbReference>
<proteinExistence type="predicted"/>
<organism evidence="1 2">
    <name type="scientific">Grimontia celer</name>
    <dbReference type="NCBI Taxonomy" id="1796497"/>
    <lineage>
        <taxon>Bacteria</taxon>
        <taxon>Pseudomonadati</taxon>
        <taxon>Pseudomonadota</taxon>
        <taxon>Gammaproteobacteria</taxon>
        <taxon>Vibrionales</taxon>
        <taxon>Vibrionaceae</taxon>
        <taxon>Grimontia</taxon>
    </lineage>
</organism>
<dbReference type="Pfam" id="PF06906">
    <property type="entry name" value="DUF1272"/>
    <property type="match status" value="1"/>
</dbReference>
<dbReference type="RefSeq" id="WP_231870045.1">
    <property type="nucleotide sequence ID" value="NZ_FIZX01000001.1"/>
</dbReference>
<accession>A0A128EYJ3</accession>
<keyword evidence="2" id="KW-1185">Reference proteome</keyword>
<dbReference type="Proteomes" id="UP000071641">
    <property type="component" value="Unassembled WGS sequence"/>
</dbReference>
<dbReference type="STRING" id="1796497.GCE9029_01351"/>
<reference evidence="2" key="1">
    <citation type="submission" date="2016-02" db="EMBL/GenBank/DDBJ databases">
        <authorList>
            <person name="Rodrigo-Torres Lidia"/>
            <person name="Arahal R.David."/>
        </authorList>
    </citation>
    <scope>NUCLEOTIDE SEQUENCE [LARGE SCALE GENOMIC DNA]</scope>
    <source>
        <strain evidence="2">CECT 9029</strain>
    </source>
</reference>
<dbReference type="AlphaFoldDB" id="A0A128EYJ3"/>
<evidence type="ECO:0008006" key="3">
    <source>
        <dbReference type="Google" id="ProtNLM"/>
    </source>
</evidence>
<protein>
    <recommendedName>
        <fullName evidence="3">Urease-associated protein</fullName>
    </recommendedName>
</protein>
<sequence length="118" mass="13423">MKVIALTHHVDKRELPMLEIRPNCECCDKDLPPESTEAMICTYECTFCATCVEDILSNVCPNCGGGFMPRPIRPKTARREGLSIHHQLPSTKRVHTPYTIEELKAFGEQFKHIAPENR</sequence>
<name>A0A128EYJ3_9GAMM</name>